<evidence type="ECO:0000313" key="20">
    <source>
        <dbReference type="Proteomes" id="UP001630127"/>
    </source>
</evidence>
<dbReference type="CDD" id="cd19990">
    <property type="entry name" value="PBP1_GABAb_receptor_plant"/>
    <property type="match status" value="1"/>
</dbReference>
<dbReference type="InterPro" id="IPR019594">
    <property type="entry name" value="Glu/Gly-bd"/>
</dbReference>
<dbReference type="Pfam" id="PF01094">
    <property type="entry name" value="ANF_receptor"/>
    <property type="match status" value="1"/>
</dbReference>
<dbReference type="InterPro" id="IPR017103">
    <property type="entry name" value="Iontropic_Glu_rcpt_pln"/>
</dbReference>
<keyword evidence="12 15" id="KW-1071">Ligand-gated ion channel</keyword>
<evidence type="ECO:0000256" key="12">
    <source>
        <dbReference type="ARBA" id="ARBA00023286"/>
    </source>
</evidence>
<feature type="transmembrane region" description="Helical" evidence="17">
    <location>
        <begin position="642"/>
        <end position="666"/>
    </location>
</feature>
<accession>A0ABD2Y649</accession>
<keyword evidence="11" id="KW-0325">Glycoprotein</keyword>
<keyword evidence="4 15" id="KW-0813">Transport</keyword>
<comment type="function">
    <text evidence="14">Glutamate-gated receptor that probably acts as a non-selective cation channel. May be involved in light-signal transduction and calcium homeostasis via the regulation of calcium influx into cells.</text>
</comment>
<evidence type="ECO:0000256" key="2">
    <source>
        <dbReference type="ARBA" id="ARBA00008685"/>
    </source>
</evidence>
<evidence type="ECO:0000256" key="6">
    <source>
        <dbReference type="ARBA" id="ARBA00022729"/>
    </source>
</evidence>
<sequence>MRKKVHLNLNSFVQFFLTLVFFFNQTTSTIDVNVGLVMDMNSWAGQMSLSCIKMALGDFYASHAHYKTRIALKTKDSNYSVTGAAAAAFYLMRNVKVQAILGPQTSMQANFVINLGQDAEVPIISFSATSPSLSSLRSRYFIRATLNDSSQAQAISSLTQSFRWRAAVPIYVDTEFGEGIIPYLTAALQEVETHIPYRSVIHPLATDDEITSELYKLMTMQTRVFIVHMPPTLGYRLFARAKAVGMMSKEYVWIITTGMTNHLSFLHHFAKESMQGVLGVKPHVPRRKKLNRFIIRWKRKFHRLIDANVDVNFFGLWAYDAATALAMAVEEALANVESARPSSLIHRESAVSEIGKNLSEVISRTKFNGLTGAFSIVDGQLQSSYFQIVNILSNGERGIGFWTPERGITRTLKFEKSDLQYSSSIANLKGIIWPGDTTTTPKGWVIPTNGKKLRIGIPVRSGPNAFVNIITDPCTNMTTFTGYSIDVFDSLMKMLPYYVAYEYVPFANQDGKSAGTYNDLVYQVYLRNYDAAVGDITIRANRSTYVDFTQPYIESGITMVVPVKDRRTKNAWVFLKPLTRDLWVTSACFFVFIGFVIWILEHRTNEEFAGFSPYQVGTGFWFSFSILVFAHREKIVSNIARFVVIIWCFVVLILTQSYTASLASMLTMQQLEPTVNHMQDLIRKRDNVGYSKGSFVLEYLKQLKFDESSLKEYDTLDELDLLFNKDKAHGGIAAVFDEVPYMKLFLSKHCSKYTMVSPVTKTDGFGFAFQIGSPLVPDISRAVLNLTEGDKIVGIENEWFGQETSCLDQSTLVTSSSLGLNSFWGLFLIVGIASFIALIIYASMLMYEHRHLLKNLDAKDLWGKMVLLFTKCFRKVDEVQNSRDLQIPNRSMQNSGHLQMTNQAILATRALSSGNSLSSRSSSSLSNVALREGEISLA</sequence>
<dbReference type="PANTHER" id="PTHR34836">
    <property type="entry name" value="OS06G0188250 PROTEIN"/>
    <property type="match status" value="1"/>
</dbReference>
<dbReference type="FunFam" id="3.40.190.10:FF:000103">
    <property type="entry name" value="Glutamate receptor"/>
    <property type="match status" value="1"/>
</dbReference>
<dbReference type="InterPro" id="IPR044440">
    <property type="entry name" value="GABAb_receptor_plant_PBP1"/>
</dbReference>
<dbReference type="GO" id="GO:0016020">
    <property type="term" value="C:membrane"/>
    <property type="evidence" value="ECO:0007669"/>
    <property type="project" value="UniProtKB-SubCell"/>
</dbReference>
<evidence type="ECO:0000256" key="9">
    <source>
        <dbReference type="ARBA" id="ARBA00023136"/>
    </source>
</evidence>
<evidence type="ECO:0000256" key="10">
    <source>
        <dbReference type="ARBA" id="ARBA00023170"/>
    </source>
</evidence>
<evidence type="ECO:0000256" key="3">
    <source>
        <dbReference type="ARBA" id="ARBA00011095"/>
    </source>
</evidence>
<dbReference type="EMBL" id="JBJUIK010000015">
    <property type="protein sequence ID" value="KAL3502415.1"/>
    <property type="molecule type" value="Genomic_DNA"/>
</dbReference>
<keyword evidence="5 17" id="KW-0812">Transmembrane</keyword>
<dbReference type="FunFam" id="1.10.287.70:FF:000037">
    <property type="entry name" value="Glutamate receptor"/>
    <property type="match status" value="1"/>
</dbReference>
<evidence type="ECO:0000256" key="7">
    <source>
        <dbReference type="ARBA" id="ARBA00022989"/>
    </source>
</evidence>
<dbReference type="Gene3D" id="1.10.287.70">
    <property type="match status" value="1"/>
</dbReference>
<dbReference type="PIRSF" id="PIRSF037090">
    <property type="entry name" value="Iontro_Glu-like_rcpt_pln"/>
    <property type="match status" value="1"/>
</dbReference>
<dbReference type="SUPFAM" id="SSF53850">
    <property type="entry name" value="Periplasmic binding protein-like II"/>
    <property type="match status" value="1"/>
</dbReference>
<comment type="caution">
    <text evidence="19">The sequence shown here is derived from an EMBL/GenBank/DDBJ whole genome shotgun (WGS) entry which is preliminary data.</text>
</comment>
<feature type="domain" description="Ionotropic glutamate receptor C-terminal" evidence="18">
    <location>
        <begin position="452"/>
        <end position="802"/>
    </location>
</feature>
<keyword evidence="10 15" id="KW-0675">Receptor</keyword>
<keyword evidence="20" id="KW-1185">Reference proteome</keyword>
<dbReference type="Pfam" id="PF00060">
    <property type="entry name" value="Lig_chan"/>
    <property type="match status" value="1"/>
</dbReference>
<organism evidence="19 20">
    <name type="scientific">Cinchona calisaya</name>
    <dbReference type="NCBI Taxonomy" id="153742"/>
    <lineage>
        <taxon>Eukaryota</taxon>
        <taxon>Viridiplantae</taxon>
        <taxon>Streptophyta</taxon>
        <taxon>Embryophyta</taxon>
        <taxon>Tracheophyta</taxon>
        <taxon>Spermatophyta</taxon>
        <taxon>Magnoliopsida</taxon>
        <taxon>eudicotyledons</taxon>
        <taxon>Gunneridae</taxon>
        <taxon>Pentapetalae</taxon>
        <taxon>asterids</taxon>
        <taxon>lamiids</taxon>
        <taxon>Gentianales</taxon>
        <taxon>Rubiaceae</taxon>
        <taxon>Cinchonoideae</taxon>
        <taxon>Cinchoneae</taxon>
        <taxon>Cinchona</taxon>
    </lineage>
</organism>
<dbReference type="PANTHER" id="PTHR34836:SF1">
    <property type="entry name" value="OS09G0428600 PROTEIN"/>
    <property type="match status" value="1"/>
</dbReference>
<reference evidence="19 20" key="1">
    <citation type="submission" date="2024-11" db="EMBL/GenBank/DDBJ databases">
        <title>A near-complete genome assembly of Cinchona calisaya.</title>
        <authorList>
            <person name="Lian D.C."/>
            <person name="Zhao X.W."/>
            <person name="Wei L."/>
        </authorList>
    </citation>
    <scope>NUCLEOTIDE SEQUENCE [LARGE SCALE GENOMIC DNA]</scope>
    <source>
        <tissue evidence="19">Nenye</tissue>
    </source>
</reference>
<evidence type="ECO:0000256" key="15">
    <source>
        <dbReference type="PIRNR" id="PIRNR037090"/>
    </source>
</evidence>
<feature type="transmembrane region" description="Helical" evidence="17">
    <location>
        <begin position="7"/>
        <end position="23"/>
    </location>
</feature>
<evidence type="ECO:0000256" key="17">
    <source>
        <dbReference type="SAM" id="Phobius"/>
    </source>
</evidence>
<name>A0ABD2Y649_9GENT</name>
<evidence type="ECO:0000256" key="13">
    <source>
        <dbReference type="ARBA" id="ARBA00023303"/>
    </source>
</evidence>
<dbReference type="InterPro" id="IPR015683">
    <property type="entry name" value="Ionotropic_Glu_rcpt"/>
</dbReference>
<feature type="transmembrane region" description="Helical" evidence="17">
    <location>
        <begin position="582"/>
        <end position="600"/>
    </location>
</feature>
<evidence type="ECO:0000313" key="19">
    <source>
        <dbReference type="EMBL" id="KAL3502415.1"/>
    </source>
</evidence>
<dbReference type="Gene3D" id="3.40.190.10">
    <property type="entry name" value="Periplasmic binding protein-like II"/>
    <property type="match status" value="2"/>
</dbReference>
<comment type="similarity">
    <text evidence="2 15">Belongs to the glutamate-gated ion channel (TC 1.A.10.1) family.</text>
</comment>
<proteinExistence type="inferred from homology"/>
<protein>
    <recommendedName>
        <fullName evidence="15">Glutamate receptor</fullName>
    </recommendedName>
</protein>
<evidence type="ECO:0000256" key="4">
    <source>
        <dbReference type="ARBA" id="ARBA00022448"/>
    </source>
</evidence>
<dbReference type="Pfam" id="PF10613">
    <property type="entry name" value="Lig_chan-Glu_bd"/>
    <property type="match status" value="1"/>
</dbReference>
<dbReference type="AlphaFoldDB" id="A0ABD2Y649"/>
<evidence type="ECO:0000256" key="16">
    <source>
        <dbReference type="PIRSR" id="PIRSR037090-50"/>
    </source>
</evidence>
<keyword evidence="7 17" id="KW-1133">Transmembrane helix</keyword>
<keyword evidence="16" id="KW-1015">Disulfide bond</keyword>
<evidence type="ECO:0000259" key="18">
    <source>
        <dbReference type="SMART" id="SM00079"/>
    </source>
</evidence>
<dbReference type="Gene3D" id="3.40.50.2300">
    <property type="match status" value="2"/>
</dbReference>
<evidence type="ECO:0000256" key="1">
    <source>
        <dbReference type="ARBA" id="ARBA00004141"/>
    </source>
</evidence>
<evidence type="ECO:0000256" key="11">
    <source>
        <dbReference type="ARBA" id="ARBA00023180"/>
    </source>
</evidence>
<dbReference type="FunFam" id="3.40.190.10:FF:000195">
    <property type="entry name" value="Glutamate receptor 2.7"/>
    <property type="match status" value="1"/>
</dbReference>
<keyword evidence="9 15" id="KW-0472">Membrane</keyword>
<dbReference type="InterPro" id="IPR001828">
    <property type="entry name" value="ANF_lig-bd_rcpt"/>
</dbReference>
<evidence type="ECO:0000256" key="5">
    <source>
        <dbReference type="ARBA" id="ARBA00022692"/>
    </source>
</evidence>
<dbReference type="FunFam" id="3.40.50.2300:FF:000310">
    <property type="entry name" value="Glutamate receptor"/>
    <property type="match status" value="1"/>
</dbReference>
<comment type="subcellular location">
    <subcellularLocation>
        <location evidence="1">Membrane</location>
        <topology evidence="1">Multi-pass membrane protein</topology>
    </subcellularLocation>
</comment>
<dbReference type="SUPFAM" id="SSF53822">
    <property type="entry name" value="Periplasmic binding protein-like I"/>
    <property type="match status" value="1"/>
</dbReference>
<keyword evidence="13 15" id="KW-0407">Ion channel</keyword>
<dbReference type="CDD" id="cd13686">
    <property type="entry name" value="GluR_Plant"/>
    <property type="match status" value="1"/>
</dbReference>
<comment type="function">
    <text evidence="15">Glutamate-gated receptor that probably acts as non-selective cation channel.</text>
</comment>
<dbReference type="GO" id="GO:0034220">
    <property type="term" value="P:monoatomic ion transmembrane transport"/>
    <property type="evidence" value="ECO:0007669"/>
    <property type="project" value="UniProtKB-KW"/>
</dbReference>
<feature type="disulfide bond" evidence="16">
    <location>
        <begin position="750"/>
        <end position="806"/>
    </location>
</feature>
<keyword evidence="8 15" id="KW-0406">Ion transport</keyword>
<dbReference type="InterPro" id="IPR028082">
    <property type="entry name" value="Peripla_BP_I"/>
</dbReference>
<dbReference type="FunFam" id="3.40.50.2300:FF:000081">
    <property type="entry name" value="Glutamate receptor"/>
    <property type="match status" value="1"/>
</dbReference>
<feature type="transmembrane region" description="Helical" evidence="17">
    <location>
        <begin position="823"/>
        <end position="847"/>
    </location>
</feature>
<gene>
    <name evidence="19" type="ORF">ACH5RR_036864</name>
</gene>
<dbReference type="Proteomes" id="UP001630127">
    <property type="component" value="Unassembled WGS sequence"/>
</dbReference>
<dbReference type="InterPro" id="IPR001320">
    <property type="entry name" value="Iontro_rcpt_C"/>
</dbReference>
<dbReference type="SMART" id="SM00079">
    <property type="entry name" value="PBPe"/>
    <property type="match status" value="1"/>
</dbReference>
<keyword evidence="6" id="KW-0732">Signal</keyword>
<feature type="transmembrane region" description="Helical" evidence="17">
    <location>
        <begin position="612"/>
        <end position="630"/>
    </location>
</feature>
<evidence type="ECO:0000256" key="14">
    <source>
        <dbReference type="ARBA" id="ARBA00049638"/>
    </source>
</evidence>
<evidence type="ECO:0000256" key="8">
    <source>
        <dbReference type="ARBA" id="ARBA00023065"/>
    </source>
</evidence>
<comment type="subunit">
    <text evidence="3">May form heteromers.</text>
</comment>